<comment type="caution">
    <text evidence="1">The sequence shown here is derived from an EMBL/GenBank/DDBJ whole genome shotgun (WGS) entry which is preliminary data.</text>
</comment>
<dbReference type="AlphaFoldDB" id="A0A0F9IHY2"/>
<sequence length="137" mass="15284">MRKLFAFVLFAFLLFAAVPAQAQEFTPEVEVGAGYSNPNDVENIIGSVFLRGISVNRFSGGAVLEARFVDGEFHTRTYARSEATLLGPTYAALDTALNGDWDPRAVFGLQLEKWVFEGYSQVDGDKSYGFVIRWRLF</sequence>
<evidence type="ECO:0000313" key="1">
    <source>
        <dbReference type="EMBL" id="KKM19394.1"/>
    </source>
</evidence>
<reference evidence="1" key="1">
    <citation type="journal article" date="2015" name="Nature">
        <title>Complex archaea that bridge the gap between prokaryotes and eukaryotes.</title>
        <authorList>
            <person name="Spang A."/>
            <person name="Saw J.H."/>
            <person name="Jorgensen S.L."/>
            <person name="Zaremba-Niedzwiedzka K."/>
            <person name="Martijn J."/>
            <person name="Lind A.E."/>
            <person name="van Eijk R."/>
            <person name="Schleper C."/>
            <person name="Guy L."/>
            <person name="Ettema T.J."/>
        </authorList>
    </citation>
    <scope>NUCLEOTIDE SEQUENCE</scope>
</reference>
<organism evidence="1">
    <name type="scientific">marine sediment metagenome</name>
    <dbReference type="NCBI Taxonomy" id="412755"/>
    <lineage>
        <taxon>unclassified sequences</taxon>
        <taxon>metagenomes</taxon>
        <taxon>ecological metagenomes</taxon>
    </lineage>
</organism>
<gene>
    <name evidence="1" type="ORF">LCGC14_1656070</name>
</gene>
<dbReference type="EMBL" id="LAZR01013997">
    <property type="protein sequence ID" value="KKM19394.1"/>
    <property type="molecule type" value="Genomic_DNA"/>
</dbReference>
<name>A0A0F9IHY2_9ZZZZ</name>
<protein>
    <submittedName>
        <fullName evidence="1">Uncharacterized protein</fullName>
    </submittedName>
</protein>
<accession>A0A0F9IHY2</accession>
<proteinExistence type="predicted"/>